<dbReference type="CDD" id="cd00564">
    <property type="entry name" value="TMP_TenI"/>
    <property type="match status" value="1"/>
</dbReference>
<dbReference type="Gene3D" id="3.20.20.70">
    <property type="entry name" value="Aldolase class I"/>
    <property type="match status" value="1"/>
</dbReference>
<dbReference type="SUPFAM" id="SSF51391">
    <property type="entry name" value="Thiamin phosphate synthase"/>
    <property type="match status" value="1"/>
</dbReference>
<evidence type="ECO:0000256" key="2">
    <source>
        <dbReference type="ARBA" id="ARBA00022977"/>
    </source>
</evidence>
<evidence type="ECO:0000259" key="3">
    <source>
        <dbReference type="Pfam" id="PF02581"/>
    </source>
</evidence>
<dbReference type="GO" id="GO:0009228">
    <property type="term" value="P:thiamine biosynthetic process"/>
    <property type="evidence" value="ECO:0007669"/>
    <property type="project" value="UniProtKB-KW"/>
</dbReference>
<dbReference type="PANTHER" id="PTHR20857">
    <property type="entry name" value="THIAMINE-PHOSPHATE PYROPHOSPHORYLASE"/>
    <property type="match status" value="1"/>
</dbReference>
<dbReference type="KEGG" id="fya:KMW28_02135"/>
<dbReference type="GO" id="GO:0005737">
    <property type="term" value="C:cytoplasm"/>
    <property type="evidence" value="ECO:0007669"/>
    <property type="project" value="TreeGrafter"/>
</dbReference>
<dbReference type="PANTHER" id="PTHR20857:SF15">
    <property type="entry name" value="THIAMINE-PHOSPHATE SYNTHASE"/>
    <property type="match status" value="1"/>
</dbReference>
<comment type="pathway">
    <text evidence="1">Cofactor biosynthesis; thiamine diphosphate biosynthesis.</text>
</comment>
<feature type="domain" description="Thiamine phosphate synthase/TenI" evidence="3">
    <location>
        <begin position="5"/>
        <end position="175"/>
    </location>
</feature>
<reference evidence="4 5" key="1">
    <citation type="submission" date="2021-05" db="EMBL/GenBank/DDBJ databases">
        <title>Comparative genomic studies on the polysaccharide-degrading batcterial strains of the Flammeovirga genus.</title>
        <authorList>
            <person name="Zewei F."/>
            <person name="Zheng Z."/>
            <person name="Yu L."/>
            <person name="Ruyue G."/>
            <person name="Yanhong M."/>
            <person name="Yuanyuan C."/>
            <person name="Jingyan G."/>
            <person name="Wenjun H."/>
        </authorList>
    </citation>
    <scope>NUCLEOTIDE SEQUENCE [LARGE SCALE GENOMIC DNA]</scope>
    <source>
        <strain evidence="4 5">NBRC:100898</strain>
    </source>
</reference>
<protein>
    <submittedName>
        <fullName evidence="4">Thiamine phosphate synthase</fullName>
    </submittedName>
</protein>
<organism evidence="4 5">
    <name type="scientific">Flammeovirga yaeyamensis</name>
    <dbReference type="NCBI Taxonomy" id="367791"/>
    <lineage>
        <taxon>Bacteria</taxon>
        <taxon>Pseudomonadati</taxon>
        <taxon>Bacteroidota</taxon>
        <taxon>Cytophagia</taxon>
        <taxon>Cytophagales</taxon>
        <taxon>Flammeovirgaceae</taxon>
        <taxon>Flammeovirga</taxon>
    </lineage>
</organism>
<dbReference type="Pfam" id="PF02581">
    <property type="entry name" value="TMP-TENI"/>
    <property type="match status" value="1"/>
</dbReference>
<dbReference type="AlphaFoldDB" id="A0AAX1N502"/>
<dbReference type="GO" id="GO:0004789">
    <property type="term" value="F:thiamine-phosphate diphosphorylase activity"/>
    <property type="evidence" value="ECO:0007669"/>
    <property type="project" value="TreeGrafter"/>
</dbReference>
<keyword evidence="2" id="KW-0784">Thiamine biosynthesis</keyword>
<gene>
    <name evidence="4" type="ORF">KMW28_02135</name>
</gene>
<dbReference type="Proteomes" id="UP000678679">
    <property type="component" value="Chromosome 1"/>
</dbReference>
<dbReference type="InterPro" id="IPR036206">
    <property type="entry name" value="ThiamineP_synth_sf"/>
</dbReference>
<proteinExistence type="predicted"/>
<dbReference type="InterPro" id="IPR013785">
    <property type="entry name" value="Aldolase_TIM"/>
</dbReference>
<evidence type="ECO:0000313" key="4">
    <source>
        <dbReference type="EMBL" id="QWG02406.1"/>
    </source>
</evidence>
<dbReference type="InterPro" id="IPR022998">
    <property type="entry name" value="ThiamineP_synth_TenI"/>
</dbReference>
<evidence type="ECO:0000256" key="1">
    <source>
        <dbReference type="ARBA" id="ARBA00004948"/>
    </source>
</evidence>
<sequence>MLVGITKPTFFHDEAAQICFWLEHGIDVIHIRKPEASIKEIRMLLEVIPTAYFPQLTLHQHHDLVEEFNLGGVHFREPERIKISEDQLIYWKNRGKRLSSSVHQTEEIVYIPELFDYLFLSPVFDSISKKGYQSNKAILNTMKTSSFSRQMIALGGISPQTIPMLDGTSFNGAALLGYLWEDSSAKLLSKSTELLTTWRTLDLSL</sequence>
<dbReference type="EMBL" id="CP076132">
    <property type="protein sequence ID" value="QWG02406.1"/>
    <property type="molecule type" value="Genomic_DNA"/>
</dbReference>
<accession>A0AAX1N502</accession>
<evidence type="ECO:0000313" key="5">
    <source>
        <dbReference type="Proteomes" id="UP000678679"/>
    </source>
</evidence>
<keyword evidence="5" id="KW-1185">Reference proteome</keyword>
<name>A0AAX1N502_9BACT</name>
<dbReference type="RefSeq" id="WP_169666995.1">
    <property type="nucleotide sequence ID" value="NZ_CP076132.1"/>
</dbReference>